<dbReference type="AlphaFoldDB" id="A0A0P0CQU1"/>
<sequence length="81" mass="8632">MEDSRCPKDVLCIWAGAAVAQILLADSLGASVSTTLSLGSLERVELGTKMYQVALTDINPYPKISNLNPAEKEARVSVTPL</sequence>
<dbReference type="EMBL" id="CP012643">
    <property type="protein sequence ID" value="ALI98796.1"/>
    <property type="molecule type" value="Genomic_DNA"/>
</dbReference>
<dbReference type="KEGG" id="rti:DC20_07180"/>
<reference evidence="1 2" key="1">
    <citation type="submission" date="2015-08" db="EMBL/GenBank/DDBJ databases">
        <title>Complete genome sequence of Rufibacter tibetensis strain 1351t, a radiation-resistant bacterium from tibet plateau.</title>
        <authorList>
            <person name="Dai J."/>
        </authorList>
    </citation>
    <scope>NUCLEOTIDE SEQUENCE [LARGE SCALE GENOMIC DNA]</scope>
    <source>
        <strain evidence="1 2">1351</strain>
    </source>
</reference>
<proteinExistence type="predicted"/>
<keyword evidence="2" id="KW-1185">Reference proteome</keyword>
<dbReference type="PATRIC" id="fig|512763.3.peg.1585"/>
<evidence type="ECO:0000313" key="1">
    <source>
        <dbReference type="EMBL" id="ALI98796.1"/>
    </source>
</evidence>
<dbReference type="Proteomes" id="UP000061382">
    <property type="component" value="Chromosome"/>
</dbReference>
<organism evidence="1 2">
    <name type="scientific">Rufibacter tibetensis</name>
    <dbReference type="NCBI Taxonomy" id="512763"/>
    <lineage>
        <taxon>Bacteria</taxon>
        <taxon>Pseudomonadati</taxon>
        <taxon>Bacteroidota</taxon>
        <taxon>Cytophagia</taxon>
        <taxon>Cytophagales</taxon>
        <taxon>Hymenobacteraceae</taxon>
        <taxon>Rufibacter</taxon>
    </lineage>
</organism>
<name>A0A0P0CQU1_9BACT</name>
<evidence type="ECO:0000313" key="2">
    <source>
        <dbReference type="Proteomes" id="UP000061382"/>
    </source>
</evidence>
<gene>
    <name evidence="1" type="ORF">DC20_07180</name>
</gene>
<protein>
    <submittedName>
        <fullName evidence="1">Uncharacterized protein</fullName>
    </submittedName>
</protein>
<accession>A0A0P0CQU1</accession>